<dbReference type="InterPro" id="IPR019110">
    <property type="entry name" value="Uncharacterised_RAQPRD"/>
</dbReference>
<feature type="region of interest" description="Disordered" evidence="1">
    <location>
        <begin position="182"/>
        <end position="203"/>
    </location>
</feature>
<dbReference type="EMBL" id="CP000826">
    <property type="protein sequence ID" value="ABV39476.1"/>
    <property type="molecule type" value="Genomic_DNA"/>
</dbReference>
<protein>
    <submittedName>
        <fullName evidence="2">Uncharacterized protein</fullName>
    </submittedName>
</protein>
<name>A8G8N6_SERP5</name>
<dbReference type="HOGENOM" id="CLU_1348148_0_0_6"/>
<gene>
    <name evidence="2" type="ordered locus">Spro_0368</name>
</gene>
<reference evidence="2" key="1">
    <citation type="submission" date="2007-09" db="EMBL/GenBank/DDBJ databases">
        <title>Complete sequence of chromosome of Serratia proteamaculans 568.</title>
        <authorList>
            <consortium name="US DOE Joint Genome Institute"/>
            <person name="Copeland A."/>
            <person name="Lucas S."/>
            <person name="Lapidus A."/>
            <person name="Barry K."/>
            <person name="Glavina del Rio T."/>
            <person name="Dalin E."/>
            <person name="Tice H."/>
            <person name="Pitluck S."/>
            <person name="Chain P."/>
            <person name="Malfatti S."/>
            <person name="Shin M."/>
            <person name="Vergez L."/>
            <person name="Schmutz J."/>
            <person name="Larimer F."/>
            <person name="Land M."/>
            <person name="Hauser L."/>
            <person name="Kyrpides N."/>
            <person name="Kim E."/>
            <person name="Taghavi S."/>
            <person name="Newman L."/>
            <person name="Vangronsveld J."/>
            <person name="van der Lelie D."/>
            <person name="Richardson P."/>
        </authorList>
    </citation>
    <scope>NUCLEOTIDE SEQUENCE [LARGE SCALE GENOMIC DNA]</scope>
    <source>
        <strain evidence="2">568</strain>
    </source>
</reference>
<organism evidence="2">
    <name type="scientific">Serratia proteamaculans (strain 568)</name>
    <dbReference type="NCBI Taxonomy" id="399741"/>
    <lineage>
        <taxon>Bacteria</taxon>
        <taxon>Pseudomonadati</taxon>
        <taxon>Pseudomonadota</taxon>
        <taxon>Gammaproteobacteria</taxon>
        <taxon>Enterobacterales</taxon>
        <taxon>Yersiniaceae</taxon>
        <taxon>Serratia</taxon>
    </lineage>
</organism>
<dbReference type="AlphaFoldDB" id="A8G8N6"/>
<dbReference type="KEGG" id="spe:Spro_0368"/>
<dbReference type="STRING" id="399741.Spro_0368"/>
<evidence type="ECO:0000256" key="1">
    <source>
        <dbReference type="SAM" id="MobiDB-lite"/>
    </source>
</evidence>
<sequence>MSKRILNQKKFLGITTFNWLRTDLARDACFAYWGGPHADLVSRNGFIRDYNQHHFNDDVAGLWPLTPEVVTSIPTDKRIDGVSEIILDSICSGLHLKSTRPAFIAHFQPTLAATSDGPGPTIAENEKRATALHCKWLMAALERARVAAVQADPSERGRFFFDYARATSDLKTINAGIDRYLEPSRAQPRDGSAVAGNYRRERP</sequence>
<evidence type="ECO:0000313" key="2">
    <source>
        <dbReference type="EMBL" id="ABV39476.1"/>
    </source>
</evidence>
<dbReference type="NCBIfam" id="TIGR01690">
    <property type="entry name" value="ICE_RAQPRD"/>
    <property type="match status" value="1"/>
</dbReference>
<accession>A8G8N6</accession>
<dbReference type="eggNOG" id="ENOG5032E9J">
    <property type="taxonomic scope" value="Bacteria"/>
</dbReference>
<dbReference type="Pfam" id="PF09686">
    <property type="entry name" value="Plasmid_RAQPRD"/>
    <property type="match status" value="1"/>
</dbReference>
<proteinExistence type="predicted"/>
<dbReference type="Gene3D" id="3.30.70.100">
    <property type="match status" value="1"/>
</dbReference>